<accession>A0A4Y2N0Q5</accession>
<dbReference type="Proteomes" id="UP000499080">
    <property type="component" value="Unassembled WGS sequence"/>
</dbReference>
<evidence type="ECO:0000256" key="4">
    <source>
        <dbReference type="SAM" id="MobiDB-lite"/>
    </source>
</evidence>
<feature type="compositionally biased region" description="Basic and acidic residues" evidence="4">
    <location>
        <begin position="8"/>
        <end position="33"/>
    </location>
</feature>
<feature type="compositionally biased region" description="Low complexity" evidence="4">
    <location>
        <begin position="419"/>
        <end position="433"/>
    </location>
</feature>
<dbReference type="InterPro" id="IPR018816">
    <property type="entry name" value="Cactin_central"/>
</dbReference>
<dbReference type="InterPro" id="IPR019134">
    <property type="entry name" value="Cactin_C"/>
</dbReference>
<feature type="compositionally biased region" description="Polar residues" evidence="4">
    <location>
        <begin position="346"/>
        <end position="373"/>
    </location>
</feature>
<protein>
    <recommendedName>
        <fullName evidence="2">Splicing factor Cactin</fullName>
    </recommendedName>
</protein>
<keyword evidence="8" id="KW-1185">Reference proteome</keyword>
<dbReference type="GO" id="GO:0005737">
    <property type="term" value="C:cytoplasm"/>
    <property type="evidence" value="ECO:0007669"/>
    <property type="project" value="TreeGrafter"/>
</dbReference>
<sequence length="659" mass="77576">MSHKKHSHDKDSPHEKKHDKKLLKSLETPEEKRLRRFMKKEQKQRKLKEEMGWDDEYMGYTNTDNPFGDTNLLNGFVWKKKLEKEGLHKLSKEDMEGRNRLKLEQNKNELEKVKLRRMQREREREMREEELTRIQRQKEAAQFSEWEKQEDSFHLQQAKLRSKIRIEEGRAKPIDLLARYISSEEEDFNIEMHEPYKYLNGLKREDLEDLQEDIKVYKSIENGKNYDYWKDLEIIVDDEIRNLSDNSDGHRDSINGAVSSEIVSIFKGKTPKQLDAMYRQIKKKTTEEGVDTGYWETLLSRLNAYMARARLAERHEENLRNKLFKLKEEQGVQQAAPLFPCVSGNKLSSDTPSTSSGNTLSFETPSTSSGNILSSETPSTSSSNKSSETPSTSSEFLLNNNSNEITIKQEPVEVTPDINEPGPSNENSENSQNVTEMTITEKPAESVKHMVEVYDSGRYSPVLIKYSKIEPGIILTDPLEDSAKLEYMQQSLTKRHTTDFTTPEEKAFEQIARKGMDSDEAVFSVEHALEKSYIWADKYRPRKPRYFNRVHTGFEWNKYNQTHYDIENPPPKIVQGYKFNIFYPDLIDKTKTPEYSLSPCEDNKDFAILKFKAGPPYETIAFKIVNREWEYSYKRGFRCQFHNNIFQLYFHFKRYRYRR</sequence>
<feature type="compositionally biased region" description="Low complexity" evidence="4">
    <location>
        <begin position="374"/>
        <end position="404"/>
    </location>
</feature>
<evidence type="ECO:0000313" key="7">
    <source>
        <dbReference type="EMBL" id="GBN32553.1"/>
    </source>
</evidence>
<evidence type="ECO:0000256" key="3">
    <source>
        <dbReference type="SAM" id="Coils"/>
    </source>
</evidence>
<keyword evidence="3" id="KW-0175">Coiled coil</keyword>
<feature type="domain" description="Splicing factor Cactin C-terminal" evidence="5">
    <location>
        <begin position="535"/>
        <end position="659"/>
    </location>
</feature>
<dbReference type="OrthoDB" id="6420621at2759"/>
<gene>
    <name evidence="7" type="primary">Cactin_1</name>
    <name evidence="7" type="ORF">AVEN_239073_1</name>
</gene>
<dbReference type="Pfam" id="PF09732">
    <property type="entry name" value="CactinC_cactus"/>
    <property type="match status" value="1"/>
</dbReference>
<dbReference type="GO" id="GO:0045292">
    <property type="term" value="P:mRNA cis splicing, via spliceosome"/>
    <property type="evidence" value="ECO:0007669"/>
    <property type="project" value="TreeGrafter"/>
</dbReference>
<evidence type="ECO:0000259" key="5">
    <source>
        <dbReference type="Pfam" id="PF09732"/>
    </source>
</evidence>
<evidence type="ECO:0000256" key="2">
    <source>
        <dbReference type="ARBA" id="ARBA00034534"/>
    </source>
</evidence>
<reference evidence="7 8" key="1">
    <citation type="journal article" date="2019" name="Sci. Rep.">
        <title>Orb-weaving spider Araneus ventricosus genome elucidates the spidroin gene catalogue.</title>
        <authorList>
            <person name="Kono N."/>
            <person name="Nakamura H."/>
            <person name="Ohtoshi R."/>
            <person name="Moran D.A.P."/>
            <person name="Shinohara A."/>
            <person name="Yoshida Y."/>
            <person name="Fujiwara M."/>
            <person name="Mori M."/>
            <person name="Tomita M."/>
            <person name="Arakawa K."/>
        </authorList>
    </citation>
    <scope>NUCLEOTIDE SEQUENCE [LARGE SCALE GENOMIC DNA]</scope>
</reference>
<evidence type="ECO:0000313" key="8">
    <source>
        <dbReference type="Proteomes" id="UP000499080"/>
    </source>
</evidence>
<dbReference type="PANTHER" id="PTHR21737">
    <property type="entry name" value="POLYGLUTAMINE BINDING PROTEIN 1/MARVEL MEMBRANE-ASSOCIATING DOMAIN CONTAINING 3"/>
    <property type="match status" value="1"/>
</dbReference>
<name>A0A4Y2N0Q5_ARAVE</name>
<dbReference type="SMART" id="SM01050">
    <property type="entry name" value="CactinC_cactus"/>
    <property type="match status" value="1"/>
</dbReference>
<comment type="caution">
    <text evidence="7">The sequence shown here is derived from an EMBL/GenBank/DDBJ whole genome shotgun (WGS) entry which is preliminary data.</text>
</comment>
<evidence type="ECO:0000259" key="6">
    <source>
        <dbReference type="Pfam" id="PF10312"/>
    </source>
</evidence>
<dbReference type="PANTHER" id="PTHR21737:SF4">
    <property type="entry name" value="SPLICING FACTOR CACTIN"/>
    <property type="match status" value="1"/>
</dbReference>
<dbReference type="EMBL" id="BGPR01008253">
    <property type="protein sequence ID" value="GBN32553.1"/>
    <property type="molecule type" value="Genomic_DNA"/>
</dbReference>
<evidence type="ECO:0000256" key="1">
    <source>
        <dbReference type="ARBA" id="ARBA00006895"/>
    </source>
</evidence>
<comment type="similarity">
    <text evidence="1">Belongs to the CACTIN family.</text>
</comment>
<feature type="region of interest" description="Disordered" evidence="4">
    <location>
        <begin position="346"/>
        <end position="433"/>
    </location>
</feature>
<feature type="coiled-coil region" evidence="3">
    <location>
        <begin position="101"/>
        <end position="128"/>
    </location>
</feature>
<proteinExistence type="inferred from homology"/>
<dbReference type="GO" id="GO:0005681">
    <property type="term" value="C:spliceosomal complex"/>
    <property type="evidence" value="ECO:0007669"/>
    <property type="project" value="TreeGrafter"/>
</dbReference>
<feature type="domain" description="Splicing factor cactin central" evidence="6">
    <location>
        <begin position="136"/>
        <end position="315"/>
    </location>
</feature>
<dbReference type="AlphaFoldDB" id="A0A4Y2N0Q5"/>
<feature type="region of interest" description="Disordered" evidence="4">
    <location>
        <begin position="1"/>
        <end position="48"/>
    </location>
</feature>
<organism evidence="7 8">
    <name type="scientific">Araneus ventricosus</name>
    <name type="common">Orbweaver spider</name>
    <name type="synonym">Epeira ventricosa</name>
    <dbReference type="NCBI Taxonomy" id="182803"/>
    <lineage>
        <taxon>Eukaryota</taxon>
        <taxon>Metazoa</taxon>
        <taxon>Ecdysozoa</taxon>
        <taxon>Arthropoda</taxon>
        <taxon>Chelicerata</taxon>
        <taxon>Arachnida</taxon>
        <taxon>Araneae</taxon>
        <taxon>Araneomorphae</taxon>
        <taxon>Entelegynae</taxon>
        <taxon>Araneoidea</taxon>
        <taxon>Araneidae</taxon>
        <taxon>Araneus</taxon>
    </lineage>
</organism>
<feature type="compositionally biased region" description="Basic residues" evidence="4">
    <location>
        <begin position="34"/>
        <end position="46"/>
    </location>
</feature>
<feature type="coiled-coil region" evidence="3">
    <location>
        <begin position="302"/>
        <end position="329"/>
    </location>
</feature>
<dbReference type="Pfam" id="PF10312">
    <property type="entry name" value="Cactin_mid"/>
    <property type="match status" value="1"/>
</dbReference>